<evidence type="ECO:0000256" key="9">
    <source>
        <dbReference type="SAM" id="Phobius"/>
    </source>
</evidence>
<dbReference type="GO" id="GO:0055085">
    <property type="term" value="P:transmembrane transport"/>
    <property type="evidence" value="ECO:0007669"/>
    <property type="project" value="InterPro"/>
</dbReference>
<keyword evidence="7 9" id="KW-1133">Transmembrane helix</keyword>
<keyword evidence="4" id="KW-0288">FMN</keyword>
<feature type="non-terminal residue" evidence="10">
    <location>
        <position position="1"/>
    </location>
</feature>
<gene>
    <name evidence="10" type="ORF">C9F09_00825</name>
</gene>
<evidence type="ECO:0008006" key="12">
    <source>
        <dbReference type="Google" id="ProtNLM"/>
    </source>
</evidence>
<keyword evidence="6" id="KW-1278">Translocase</keyword>
<evidence type="ECO:0000256" key="8">
    <source>
        <dbReference type="ARBA" id="ARBA00023136"/>
    </source>
</evidence>
<dbReference type="GO" id="GO:0005886">
    <property type="term" value="C:plasma membrane"/>
    <property type="evidence" value="ECO:0007669"/>
    <property type="project" value="TreeGrafter"/>
</dbReference>
<keyword evidence="2" id="KW-0597">Phosphoprotein</keyword>
<evidence type="ECO:0000256" key="7">
    <source>
        <dbReference type="ARBA" id="ARBA00022989"/>
    </source>
</evidence>
<comment type="caution">
    <text evidence="10">The sequence shown here is derived from an EMBL/GenBank/DDBJ whole genome shotgun (WGS) entry which is preliminary data.</text>
</comment>
<evidence type="ECO:0000256" key="2">
    <source>
        <dbReference type="ARBA" id="ARBA00022553"/>
    </source>
</evidence>
<evidence type="ECO:0000256" key="1">
    <source>
        <dbReference type="ARBA" id="ARBA00022448"/>
    </source>
</evidence>
<organism evidence="10 11">
    <name type="scientific">Salmonella enterica subsp. enterica serovar Wilhelmsburg</name>
    <dbReference type="NCBI Taxonomy" id="1960126"/>
    <lineage>
        <taxon>Bacteria</taxon>
        <taxon>Pseudomonadati</taxon>
        <taxon>Pseudomonadota</taxon>
        <taxon>Gammaproteobacteria</taxon>
        <taxon>Enterobacterales</taxon>
        <taxon>Enterobacteriaceae</taxon>
        <taxon>Salmonella</taxon>
    </lineage>
</organism>
<dbReference type="EMBL" id="PYKB01000067">
    <property type="protein sequence ID" value="TGD06120.1"/>
    <property type="molecule type" value="Genomic_DNA"/>
</dbReference>
<reference evidence="10 11" key="1">
    <citation type="submission" date="2018-03" db="EMBL/GenBank/DDBJ databases">
        <title>Non-Typhoidal Salmonella genome sequencing and assembly.</title>
        <authorList>
            <person name="Matchawe C."/>
        </authorList>
    </citation>
    <scope>NUCLEOTIDE SEQUENCE [LARGE SCALE GENOMIC DNA]</scope>
    <source>
        <strain evidence="10 11">35dea</strain>
    </source>
</reference>
<evidence type="ECO:0000256" key="6">
    <source>
        <dbReference type="ARBA" id="ARBA00022967"/>
    </source>
</evidence>
<accession>A0A659RR20</accession>
<dbReference type="PANTHER" id="PTHR30578">
    <property type="entry name" value="ELECTRON TRANSPORT COMPLEX PROTEIN RNFD"/>
    <property type="match status" value="1"/>
</dbReference>
<sequence length="54" mass="6133">WARSCVYETGVLVWLKRSFGGYPDGVAFAVLLANITVPLIDYYTRPRVYGHRKG</sequence>
<dbReference type="AlphaFoldDB" id="A0A659RR20"/>
<feature type="transmembrane region" description="Helical" evidence="9">
    <location>
        <begin position="25"/>
        <end position="44"/>
    </location>
</feature>
<evidence type="ECO:0000256" key="4">
    <source>
        <dbReference type="ARBA" id="ARBA00022643"/>
    </source>
</evidence>
<dbReference type="Proteomes" id="UP000298491">
    <property type="component" value="Unassembled WGS sequence"/>
</dbReference>
<dbReference type="Pfam" id="PF03116">
    <property type="entry name" value="NQR2_RnfD_RnfE"/>
    <property type="match status" value="1"/>
</dbReference>
<keyword evidence="1" id="KW-0813">Transport</keyword>
<dbReference type="InterPro" id="IPR004338">
    <property type="entry name" value="NqrB/RnfD"/>
</dbReference>
<evidence type="ECO:0000313" key="10">
    <source>
        <dbReference type="EMBL" id="TGD06120.1"/>
    </source>
</evidence>
<evidence type="ECO:0000313" key="11">
    <source>
        <dbReference type="Proteomes" id="UP000298491"/>
    </source>
</evidence>
<keyword evidence="8 9" id="KW-0472">Membrane</keyword>
<keyword evidence="5 9" id="KW-0812">Transmembrane</keyword>
<evidence type="ECO:0000256" key="5">
    <source>
        <dbReference type="ARBA" id="ARBA00022692"/>
    </source>
</evidence>
<dbReference type="PANTHER" id="PTHR30578:SF0">
    <property type="entry name" value="ION-TRANSLOCATING OXIDOREDUCTASE COMPLEX SUBUNIT D"/>
    <property type="match status" value="1"/>
</dbReference>
<protein>
    <recommendedName>
        <fullName evidence="12">Electron transport complex subunit RsxD</fullName>
    </recommendedName>
</protein>
<keyword evidence="3" id="KW-0285">Flavoprotein</keyword>
<name>A0A659RR20_SALET</name>
<evidence type="ECO:0000256" key="3">
    <source>
        <dbReference type="ARBA" id="ARBA00022630"/>
    </source>
</evidence>
<proteinExistence type="predicted"/>